<organism evidence="1 2">
    <name type="scientific">Erythranthe guttata</name>
    <name type="common">Yellow monkey flower</name>
    <name type="synonym">Mimulus guttatus</name>
    <dbReference type="NCBI Taxonomy" id="4155"/>
    <lineage>
        <taxon>Eukaryota</taxon>
        <taxon>Viridiplantae</taxon>
        <taxon>Streptophyta</taxon>
        <taxon>Embryophyta</taxon>
        <taxon>Tracheophyta</taxon>
        <taxon>Spermatophyta</taxon>
        <taxon>Magnoliopsida</taxon>
        <taxon>eudicotyledons</taxon>
        <taxon>Gunneridae</taxon>
        <taxon>Pentapetalae</taxon>
        <taxon>asterids</taxon>
        <taxon>lamiids</taxon>
        <taxon>Lamiales</taxon>
        <taxon>Phrymaceae</taxon>
        <taxon>Erythranthe</taxon>
    </lineage>
</organism>
<dbReference type="EMBL" id="KI630513">
    <property type="protein sequence ID" value="EYU37811.1"/>
    <property type="molecule type" value="Genomic_DNA"/>
</dbReference>
<reference evidence="1 2" key="1">
    <citation type="journal article" date="2013" name="Proc. Natl. Acad. Sci. U.S.A.">
        <title>Fine-scale variation in meiotic recombination in Mimulus inferred from population shotgun sequencing.</title>
        <authorList>
            <person name="Hellsten U."/>
            <person name="Wright K.M."/>
            <person name="Jenkins J."/>
            <person name="Shu S."/>
            <person name="Yuan Y."/>
            <person name="Wessler S.R."/>
            <person name="Schmutz J."/>
            <person name="Willis J.H."/>
            <person name="Rokhsar D.S."/>
        </authorList>
    </citation>
    <scope>NUCLEOTIDE SEQUENCE [LARGE SCALE GENOMIC DNA]</scope>
    <source>
        <strain evidence="2">cv. DUN x IM62</strain>
    </source>
</reference>
<protein>
    <submittedName>
        <fullName evidence="1">Uncharacterized protein</fullName>
    </submittedName>
</protein>
<accession>A0A022RC28</accession>
<evidence type="ECO:0000313" key="1">
    <source>
        <dbReference type="EMBL" id="EYU37811.1"/>
    </source>
</evidence>
<gene>
    <name evidence="1" type="ORF">MIMGU_mgv1a0143092mg</name>
</gene>
<sequence length="23" mass="2679">MGQVPTNDENRDRLTCSLKRECI</sequence>
<evidence type="ECO:0000313" key="2">
    <source>
        <dbReference type="Proteomes" id="UP000030748"/>
    </source>
</evidence>
<dbReference type="AlphaFoldDB" id="A0A022RC28"/>
<name>A0A022RC28_ERYGU</name>
<proteinExistence type="predicted"/>
<keyword evidence="2" id="KW-1185">Reference proteome</keyword>
<feature type="non-terminal residue" evidence="1">
    <location>
        <position position="23"/>
    </location>
</feature>
<dbReference type="Proteomes" id="UP000030748">
    <property type="component" value="Unassembled WGS sequence"/>
</dbReference>